<comment type="cofactor">
    <cofactor evidence="1">
        <name>NAD(+)</name>
        <dbReference type="ChEBI" id="CHEBI:57540"/>
    </cofactor>
</comment>
<comment type="cofactor">
    <cofactor evidence="2">
        <name>Co(2+)</name>
        <dbReference type="ChEBI" id="CHEBI:48828"/>
    </cofactor>
</comment>
<dbReference type="AlphaFoldDB" id="A0A7V3RE57"/>
<protein>
    <recommendedName>
        <fullName evidence="4 15">Shikimate kinase</fullName>
        <shortName evidence="15">SK</shortName>
        <ecNumber evidence="4 15">2.7.1.71</ecNumber>
    </recommendedName>
</protein>
<accession>A0A7V3RE57</accession>
<evidence type="ECO:0000256" key="5">
    <source>
        <dbReference type="ARBA" id="ARBA00022490"/>
    </source>
</evidence>
<dbReference type="CDD" id="cd08195">
    <property type="entry name" value="DHQS"/>
    <property type="match status" value="1"/>
</dbReference>
<evidence type="ECO:0000256" key="8">
    <source>
        <dbReference type="ARBA" id="ARBA00022723"/>
    </source>
</evidence>
<dbReference type="PANTHER" id="PTHR43622">
    <property type="entry name" value="3-DEHYDROQUINATE SYNTHASE"/>
    <property type="match status" value="1"/>
</dbReference>
<dbReference type="GO" id="GO:0003856">
    <property type="term" value="F:3-dehydroquinate synthase activity"/>
    <property type="evidence" value="ECO:0007669"/>
    <property type="project" value="TreeGrafter"/>
</dbReference>
<keyword evidence="8 15" id="KW-0479">Metal-binding</keyword>
<feature type="binding site" evidence="15">
    <location>
        <position position="154"/>
    </location>
    <ligand>
        <name>substrate</name>
    </ligand>
</feature>
<comment type="function">
    <text evidence="15">Catalyzes the specific phosphorylation of the 3-hydroxyl group of shikimic acid using ATP as a cosubstrate.</text>
</comment>
<sequence length="500" mass="56360">MNLEVSLFPALKGILNFTGGIKMSDSIALVGMMGCGKSLIGRKVAKILDLEYIDMDEEFEKVHGAIEKYFKVHGEKRFREIESSLLQKFAEKNGIVLSTGGGIIESSVNRKIMNGFKTFYLEEDPELLWSRISLSNRPLVREGKDAFMSRFVSRKPFYEAYERICGTNLTPDQIAAKIVKLYVNPKDIIEIDSYQRVRIVHNINFDDPDLSIVSKNVKEIWEIKVTGIDDGEALKSIAGAEQLWRIFLQNGLSRKSKVRGVGGGTLTDTTGFAATTYMRGMNLELMPTTLLGMVDASIGGKFAVNFNGIKNLIGTFGRPDVLIDPIYALSLNDERFREGLVESIKIGAVFDGEFFEYIEKNINKILERNLSFLDEIVSIAVKDKLEIVSKDPEDKNLRHILNFGHTIGHAIEGSSKNEISHGRAVGIGMIIESEKFSPQVHERIESIMGQLGFKYDKFGDLERWISMDKKKEESRIIIPVVERIGYSQLKTIEMKNFSDR</sequence>
<evidence type="ECO:0000256" key="15">
    <source>
        <dbReference type="HAMAP-Rule" id="MF_00109"/>
    </source>
</evidence>
<evidence type="ECO:0000256" key="10">
    <source>
        <dbReference type="ARBA" id="ARBA00022777"/>
    </source>
</evidence>
<evidence type="ECO:0000256" key="7">
    <source>
        <dbReference type="ARBA" id="ARBA00022679"/>
    </source>
</evidence>
<feature type="binding site" evidence="15">
    <location>
        <position position="79"/>
    </location>
    <ligand>
        <name>substrate</name>
    </ligand>
</feature>
<dbReference type="InterPro" id="IPR056179">
    <property type="entry name" value="DHQS_C"/>
</dbReference>
<keyword evidence="15" id="KW-0460">Magnesium</keyword>
<keyword evidence="12" id="KW-0520">NAD</keyword>
<reference evidence="18" key="1">
    <citation type="journal article" date="2020" name="mSystems">
        <title>Genome- and Community-Level Interaction Insights into Carbon Utilization and Element Cycling Functions of Hydrothermarchaeota in Hydrothermal Sediment.</title>
        <authorList>
            <person name="Zhou Z."/>
            <person name="Liu Y."/>
            <person name="Xu W."/>
            <person name="Pan J."/>
            <person name="Luo Z.H."/>
            <person name="Li M."/>
        </authorList>
    </citation>
    <scope>NUCLEOTIDE SEQUENCE [LARGE SCALE GENOMIC DNA]</scope>
    <source>
        <strain evidence="18">SpSt-966</strain>
    </source>
</reference>
<comment type="caution">
    <text evidence="18">The sequence shown here is derived from an EMBL/GenBank/DDBJ whole genome shotgun (WGS) entry which is preliminary data.</text>
</comment>
<keyword evidence="9 15" id="KW-0547">Nucleotide-binding</keyword>
<dbReference type="Pfam" id="PF24621">
    <property type="entry name" value="DHQS_C"/>
    <property type="match status" value="1"/>
</dbReference>
<dbReference type="InterPro" id="IPR027417">
    <property type="entry name" value="P-loop_NTPase"/>
</dbReference>
<evidence type="ECO:0000259" key="16">
    <source>
        <dbReference type="Pfam" id="PF01761"/>
    </source>
</evidence>
<feature type="binding site" evidence="15">
    <location>
        <position position="137"/>
    </location>
    <ligand>
        <name>ATP</name>
        <dbReference type="ChEBI" id="CHEBI:30616"/>
    </ligand>
</feature>
<evidence type="ECO:0000256" key="14">
    <source>
        <dbReference type="ARBA" id="ARBA00048567"/>
    </source>
</evidence>
<evidence type="ECO:0000256" key="1">
    <source>
        <dbReference type="ARBA" id="ARBA00001911"/>
    </source>
</evidence>
<keyword evidence="13 15" id="KW-0057">Aromatic amino acid biosynthesis</keyword>
<feature type="binding site" evidence="15">
    <location>
        <position position="38"/>
    </location>
    <ligand>
        <name>Mg(2+)</name>
        <dbReference type="ChEBI" id="CHEBI:18420"/>
    </ligand>
</feature>
<dbReference type="InterPro" id="IPR031322">
    <property type="entry name" value="Shikimate/glucono_kinase"/>
</dbReference>
<dbReference type="PROSITE" id="PS01128">
    <property type="entry name" value="SHIKIMATE_KINASE"/>
    <property type="match status" value="1"/>
</dbReference>
<evidence type="ECO:0000256" key="11">
    <source>
        <dbReference type="ARBA" id="ARBA00022840"/>
    </source>
</evidence>
<organism evidence="18">
    <name type="scientific">Mesoaciditoga lauensis</name>
    <dbReference type="NCBI Taxonomy" id="1495039"/>
    <lineage>
        <taxon>Bacteria</taxon>
        <taxon>Thermotogati</taxon>
        <taxon>Thermotogota</taxon>
        <taxon>Thermotogae</taxon>
        <taxon>Mesoaciditogales</taxon>
        <taxon>Mesoaciditogaceae</taxon>
        <taxon>Mesoaciditoga</taxon>
    </lineage>
</organism>
<evidence type="ECO:0000256" key="4">
    <source>
        <dbReference type="ARBA" id="ARBA00012154"/>
    </source>
</evidence>
<dbReference type="EMBL" id="DTPE01000090">
    <property type="protein sequence ID" value="HGE74907.1"/>
    <property type="molecule type" value="Genomic_DNA"/>
</dbReference>
<dbReference type="InterPro" id="IPR000623">
    <property type="entry name" value="Shikimate_kinase/TSH1"/>
</dbReference>
<dbReference type="GO" id="GO:0009423">
    <property type="term" value="P:chorismate biosynthetic process"/>
    <property type="evidence" value="ECO:0007669"/>
    <property type="project" value="UniProtKB-UniRule"/>
</dbReference>
<feature type="binding site" evidence="15">
    <location>
        <begin position="34"/>
        <end position="39"/>
    </location>
    <ligand>
        <name>ATP</name>
        <dbReference type="ChEBI" id="CHEBI:30616"/>
    </ligand>
</feature>
<evidence type="ECO:0000313" key="18">
    <source>
        <dbReference type="EMBL" id="HGE74907.1"/>
    </source>
</evidence>
<evidence type="ECO:0000256" key="3">
    <source>
        <dbReference type="ARBA" id="ARBA00004842"/>
    </source>
</evidence>
<feature type="binding site" evidence="15">
    <location>
        <position position="56"/>
    </location>
    <ligand>
        <name>substrate</name>
    </ligand>
</feature>
<evidence type="ECO:0000256" key="6">
    <source>
        <dbReference type="ARBA" id="ARBA00022605"/>
    </source>
</evidence>
<dbReference type="GO" id="GO:0005737">
    <property type="term" value="C:cytoplasm"/>
    <property type="evidence" value="ECO:0007669"/>
    <property type="project" value="UniProtKB-SubCell"/>
</dbReference>
<dbReference type="CDD" id="cd00464">
    <property type="entry name" value="SK"/>
    <property type="match status" value="1"/>
</dbReference>
<dbReference type="EC" id="2.7.1.71" evidence="4 15"/>
<dbReference type="UniPathway" id="UPA00053">
    <property type="reaction ID" value="UER00088"/>
</dbReference>
<evidence type="ECO:0000256" key="2">
    <source>
        <dbReference type="ARBA" id="ARBA00001941"/>
    </source>
</evidence>
<evidence type="ECO:0000259" key="17">
    <source>
        <dbReference type="Pfam" id="PF24621"/>
    </source>
</evidence>
<dbReference type="PRINTS" id="PR01100">
    <property type="entry name" value="SHIKIMTKNASE"/>
</dbReference>
<evidence type="ECO:0000256" key="13">
    <source>
        <dbReference type="ARBA" id="ARBA00023141"/>
    </source>
</evidence>
<keyword evidence="11 15" id="KW-0067">ATP-binding</keyword>
<feature type="domain" description="3-dehydroquinate synthase N-terminal" evidence="16">
    <location>
        <begin position="228"/>
        <end position="336"/>
    </location>
</feature>
<dbReference type="GO" id="GO:0008652">
    <property type="term" value="P:amino acid biosynthetic process"/>
    <property type="evidence" value="ECO:0007669"/>
    <property type="project" value="UniProtKB-KW"/>
</dbReference>
<dbReference type="HAMAP" id="MF_00109">
    <property type="entry name" value="Shikimate_kinase"/>
    <property type="match status" value="1"/>
</dbReference>
<name>A0A7V3RE57_9BACT</name>
<dbReference type="PANTHER" id="PTHR43622:SF1">
    <property type="entry name" value="3-DEHYDROQUINATE SYNTHASE"/>
    <property type="match status" value="1"/>
</dbReference>
<dbReference type="InterPro" id="IPR050071">
    <property type="entry name" value="Dehydroquinate_synthase"/>
</dbReference>
<keyword evidence="6 15" id="KW-0028">Amino-acid biosynthesis</keyword>
<dbReference type="GO" id="GO:0009073">
    <property type="term" value="P:aromatic amino acid family biosynthetic process"/>
    <property type="evidence" value="ECO:0007669"/>
    <property type="project" value="UniProtKB-KW"/>
</dbReference>
<dbReference type="SUPFAM" id="SSF52540">
    <property type="entry name" value="P-loop containing nucleoside triphosphate hydrolases"/>
    <property type="match status" value="1"/>
</dbReference>
<dbReference type="Gene3D" id="3.40.50.300">
    <property type="entry name" value="P-loop containing nucleotide triphosphate hydrolases"/>
    <property type="match status" value="1"/>
</dbReference>
<dbReference type="SUPFAM" id="SSF56796">
    <property type="entry name" value="Dehydroquinate synthase-like"/>
    <property type="match status" value="1"/>
</dbReference>
<dbReference type="GO" id="GO:0000287">
    <property type="term" value="F:magnesium ion binding"/>
    <property type="evidence" value="ECO:0007669"/>
    <property type="project" value="UniProtKB-UniRule"/>
</dbReference>
<dbReference type="Pfam" id="PF01202">
    <property type="entry name" value="SKI"/>
    <property type="match status" value="1"/>
</dbReference>
<comment type="catalytic activity">
    <reaction evidence="14 15">
        <text>shikimate + ATP = 3-phosphoshikimate + ADP + H(+)</text>
        <dbReference type="Rhea" id="RHEA:13121"/>
        <dbReference type="ChEBI" id="CHEBI:15378"/>
        <dbReference type="ChEBI" id="CHEBI:30616"/>
        <dbReference type="ChEBI" id="CHEBI:36208"/>
        <dbReference type="ChEBI" id="CHEBI:145989"/>
        <dbReference type="ChEBI" id="CHEBI:456216"/>
        <dbReference type="EC" id="2.7.1.71"/>
    </reaction>
</comment>
<dbReference type="InterPro" id="IPR030960">
    <property type="entry name" value="DHQS/DOIS_N"/>
</dbReference>
<proteinExistence type="inferred from homology"/>
<keyword evidence="5 15" id="KW-0963">Cytoplasm</keyword>
<comment type="subunit">
    <text evidence="15">Monomer.</text>
</comment>
<feature type="domain" description="3-dehydroquinate synthase C-terminal" evidence="17">
    <location>
        <begin position="339"/>
        <end position="470"/>
    </location>
</feature>
<dbReference type="GO" id="GO:0004765">
    <property type="term" value="F:shikimate kinase activity"/>
    <property type="evidence" value="ECO:0007669"/>
    <property type="project" value="UniProtKB-UniRule"/>
</dbReference>
<dbReference type="InterPro" id="IPR023000">
    <property type="entry name" value="Shikimate_kinase_CS"/>
</dbReference>
<gene>
    <name evidence="15" type="primary">aroK</name>
    <name evidence="18" type="ORF">ENX73_02135</name>
</gene>
<comment type="similarity">
    <text evidence="15">Belongs to the shikimate kinase family.</text>
</comment>
<dbReference type="Gene3D" id="3.40.50.1970">
    <property type="match status" value="1"/>
</dbReference>
<comment type="pathway">
    <text evidence="3 15">Metabolic intermediate biosynthesis; chorismate biosynthesis; chorismate from D-erythrose 4-phosphate and phosphoenolpyruvate: step 5/7.</text>
</comment>
<dbReference type="Pfam" id="PF01761">
    <property type="entry name" value="DHQ_synthase"/>
    <property type="match status" value="1"/>
</dbReference>
<keyword evidence="10 15" id="KW-0418">Kinase</keyword>
<comment type="subcellular location">
    <subcellularLocation>
        <location evidence="15">Cytoplasm</location>
    </subcellularLocation>
</comment>
<evidence type="ECO:0000256" key="12">
    <source>
        <dbReference type="ARBA" id="ARBA00023027"/>
    </source>
</evidence>
<dbReference type="Gene3D" id="1.20.1090.10">
    <property type="entry name" value="Dehydroquinate synthase-like - alpha domain"/>
    <property type="match status" value="1"/>
</dbReference>
<keyword evidence="7 15" id="KW-0808">Transferase</keyword>
<evidence type="ECO:0000256" key="9">
    <source>
        <dbReference type="ARBA" id="ARBA00022741"/>
    </source>
</evidence>
<comment type="caution">
    <text evidence="15">Lacks conserved residue(s) required for the propagation of feature annotation.</text>
</comment>
<dbReference type="GO" id="GO:0005524">
    <property type="term" value="F:ATP binding"/>
    <property type="evidence" value="ECO:0007669"/>
    <property type="project" value="UniProtKB-UniRule"/>
</dbReference>
<feature type="binding site" evidence="15">
    <location>
        <position position="101"/>
    </location>
    <ligand>
        <name>substrate</name>
    </ligand>
</feature>
<comment type="cofactor">
    <cofactor evidence="15">
        <name>Mg(2+)</name>
        <dbReference type="ChEBI" id="CHEBI:18420"/>
    </cofactor>
    <text evidence="15">Binds 1 Mg(2+) ion per subunit.</text>
</comment>